<dbReference type="GO" id="GO:0006313">
    <property type="term" value="P:DNA transposition"/>
    <property type="evidence" value="ECO:0007669"/>
    <property type="project" value="InterPro"/>
</dbReference>
<reference evidence="1 2" key="1">
    <citation type="journal article" date="2010" name="PLoS Genet.">
        <title>Analysis of the Legionella longbeachae genome and transcriptome uncovers unique strategies to cause Legionnaires' disease.</title>
        <authorList>
            <person name="Cazalet C."/>
            <person name="Gomez-Valero L."/>
            <person name="Rusniok C."/>
            <person name="Lomma M."/>
            <person name="Dervins-Ravault D."/>
            <person name="Newton H."/>
            <person name="Sansom F."/>
            <person name="Jarraud S."/>
            <person name="Zidane N."/>
            <person name="Ma L."/>
            <person name="Bouchier C."/>
            <person name="Etienne J."/>
            <person name="Hartland E."/>
            <person name="Buchrieser C."/>
        </authorList>
    </citation>
    <scope>NUCLEOTIDE SEQUENCE [LARGE SCALE GENOMIC DNA]</scope>
    <source>
        <strain evidence="1 2">NSW150</strain>
    </source>
</reference>
<evidence type="ECO:0000313" key="2">
    <source>
        <dbReference type="Proteomes" id="UP000001060"/>
    </source>
</evidence>
<keyword evidence="2" id="KW-1185">Reference proteome</keyword>
<dbReference type="Pfam" id="PF03400">
    <property type="entry name" value="DDE_Tnp_IS1"/>
    <property type="match status" value="1"/>
</dbReference>
<dbReference type="OrthoDB" id="6199163at2"/>
<proteinExistence type="predicted"/>
<dbReference type="GO" id="GO:0004803">
    <property type="term" value="F:transposase activity"/>
    <property type="evidence" value="ECO:0007669"/>
    <property type="project" value="InterPro"/>
</dbReference>
<evidence type="ECO:0000313" key="1">
    <source>
        <dbReference type="EMBL" id="CBJ11778.1"/>
    </source>
</evidence>
<gene>
    <name evidence="1" type="ordered locus">LLO_1413</name>
</gene>
<sequence length="87" mass="10125">MLTTLKKSLQSESRNTLVMGLELKRLFTTEQHEEGKTNTQKIEGKFLTLMTCTKRLTRKTICFSKSELMHDSVIGLLINKFEFQRDV</sequence>
<dbReference type="InterPro" id="IPR005063">
    <property type="entry name" value="Transposase_27"/>
</dbReference>
<dbReference type="STRING" id="661367.LLO_1413"/>
<name>D3HS94_LEGLN</name>
<protein>
    <submittedName>
        <fullName evidence="1">Putative transposase and inactivated derivatives</fullName>
    </submittedName>
</protein>
<accession>D3HS94</accession>
<dbReference type="AlphaFoldDB" id="D3HS94"/>
<dbReference type="GO" id="GO:0003677">
    <property type="term" value="F:DNA binding"/>
    <property type="evidence" value="ECO:0007669"/>
    <property type="project" value="InterPro"/>
</dbReference>
<dbReference type="Proteomes" id="UP000001060">
    <property type="component" value="Chromosome"/>
</dbReference>
<dbReference type="HOGENOM" id="CLU_2479523_0_0_6"/>
<dbReference type="EMBL" id="FN650140">
    <property type="protein sequence ID" value="CBJ11778.1"/>
    <property type="molecule type" value="Genomic_DNA"/>
</dbReference>
<dbReference type="KEGG" id="llo:LLO_1413"/>
<organism evidence="1 2">
    <name type="scientific">Legionella longbeachae serogroup 1 (strain NSW150)</name>
    <dbReference type="NCBI Taxonomy" id="661367"/>
    <lineage>
        <taxon>Bacteria</taxon>
        <taxon>Pseudomonadati</taxon>
        <taxon>Pseudomonadota</taxon>
        <taxon>Gammaproteobacteria</taxon>
        <taxon>Legionellales</taxon>
        <taxon>Legionellaceae</taxon>
        <taxon>Legionella</taxon>
    </lineage>
</organism>
<dbReference type="eggNOG" id="COG1662">
    <property type="taxonomic scope" value="Bacteria"/>
</dbReference>